<dbReference type="InterPro" id="IPR041588">
    <property type="entry name" value="Integrase_H2C2"/>
</dbReference>
<dbReference type="InterPro" id="IPR050951">
    <property type="entry name" value="Retrovirus_Pol_polyprotein"/>
</dbReference>
<feature type="domain" description="Integrase catalytic" evidence="1">
    <location>
        <begin position="130"/>
        <end position="293"/>
    </location>
</feature>
<dbReference type="SUPFAM" id="SSF53098">
    <property type="entry name" value="Ribonuclease H-like"/>
    <property type="match status" value="1"/>
</dbReference>
<dbReference type="FunFam" id="3.30.420.10:FF:000032">
    <property type="entry name" value="Retrovirus-related Pol polyprotein from transposon 297-like Protein"/>
    <property type="match status" value="1"/>
</dbReference>
<dbReference type="Proteomes" id="UP000054107">
    <property type="component" value="Unassembled WGS sequence"/>
</dbReference>
<dbReference type="Pfam" id="PF17921">
    <property type="entry name" value="Integrase_H2C2"/>
    <property type="match status" value="1"/>
</dbReference>
<dbReference type="STRING" id="35722.A0A0B7N5I8"/>
<evidence type="ECO:0000259" key="1">
    <source>
        <dbReference type="PROSITE" id="PS50994"/>
    </source>
</evidence>
<dbReference type="InterPro" id="IPR012337">
    <property type="entry name" value="RNaseH-like_sf"/>
</dbReference>
<sequence length="482" mass="55346">MDYSDYIGLFNYLTRGIYPKDATLGMKATIRRKAKKYVTQGGRIYQKAIQDGKEYLGKELLHEGTIEQAITRVHQEGHTGITNTWKKVNVQFVGKKLYERVVSLVRTCITCQMRQRIPHLRVTPGHPIPTPSRPFYMVGTDCIGPLERTRSGNKYIMVASDYLTRWPIAIACRNINASTTDKFLFDHIVSVYGVPSFLVSDRGSNYMSSYLQSFLRKLECTHRFTTSRRPQSNGQVERLNQTLVQTMAKLMRDDSAEKHWDEYITPALMCISVMSKVSRNKSAKELHFITDTSCRCIFIHNTIMLGTMVNEATGFSPSMLLYGYDIRTPSTWAPPTYDIAAATADIETEIAIRAKKIKGWLAEVRMMAKRNSEDRKKARKDIYDKRVVPREPFMINDKVLMKDHYPTNKFADLYIGPLTVVKHNPGTNTYYLIGPNSRRIEHAVHGDILLPFKERLNMVPADQVTRAMNKFQSWLDKTEELV</sequence>
<dbReference type="Gene3D" id="1.10.340.70">
    <property type="match status" value="1"/>
</dbReference>
<dbReference type="GO" id="GO:0015074">
    <property type="term" value="P:DNA integration"/>
    <property type="evidence" value="ECO:0007669"/>
    <property type="project" value="InterPro"/>
</dbReference>
<dbReference type="GO" id="GO:0005634">
    <property type="term" value="C:nucleus"/>
    <property type="evidence" value="ECO:0007669"/>
    <property type="project" value="UniProtKB-ARBA"/>
</dbReference>
<dbReference type="InterPro" id="IPR036397">
    <property type="entry name" value="RNaseH_sf"/>
</dbReference>
<dbReference type="InterPro" id="IPR001584">
    <property type="entry name" value="Integrase_cat-core"/>
</dbReference>
<proteinExistence type="predicted"/>
<accession>A0A0B7N5I8</accession>
<dbReference type="GO" id="GO:0003676">
    <property type="term" value="F:nucleic acid binding"/>
    <property type="evidence" value="ECO:0007669"/>
    <property type="project" value="InterPro"/>
</dbReference>
<organism evidence="2 3">
    <name type="scientific">Parasitella parasitica</name>
    <dbReference type="NCBI Taxonomy" id="35722"/>
    <lineage>
        <taxon>Eukaryota</taxon>
        <taxon>Fungi</taxon>
        <taxon>Fungi incertae sedis</taxon>
        <taxon>Mucoromycota</taxon>
        <taxon>Mucoromycotina</taxon>
        <taxon>Mucoromycetes</taxon>
        <taxon>Mucorales</taxon>
        <taxon>Mucorineae</taxon>
        <taxon>Mucoraceae</taxon>
        <taxon>Parasitella</taxon>
    </lineage>
</organism>
<evidence type="ECO:0000313" key="3">
    <source>
        <dbReference type="Proteomes" id="UP000054107"/>
    </source>
</evidence>
<name>A0A0B7N5I8_9FUNG</name>
<gene>
    <name evidence="2" type="primary">PARPA_07692.1 scaffold 30147</name>
</gene>
<dbReference type="PROSITE" id="PS50994">
    <property type="entry name" value="INTEGRASE"/>
    <property type="match status" value="1"/>
</dbReference>
<evidence type="ECO:0000313" key="2">
    <source>
        <dbReference type="EMBL" id="CEP13583.1"/>
    </source>
</evidence>
<dbReference type="PANTHER" id="PTHR37984:SF15">
    <property type="entry name" value="INTEGRASE CATALYTIC DOMAIN-CONTAINING PROTEIN"/>
    <property type="match status" value="1"/>
</dbReference>
<dbReference type="Pfam" id="PF00665">
    <property type="entry name" value="rve"/>
    <property type="match status" value="1"/>
</dbReference>
<dbReference type="OrthoDB" id="5592268at2759"/>
<dbReference type="PANTHER" id="PTHR37984">
    <property type="entry name" value="PROTEIN CBG26694"/>
    <property type="match status" value="1"/>
</dbReference>
<keyword evidence="3" id="KW-1185">Reference proteome</keyword>
<dbReference type="AlphaFoldDB" id="A0A0B7N5I8"/>
<protein>
    <recommendedName>
        <fullName evidence="1">Integrase catalytic domain-containing protein</fullName>
    </recommendedName>
</protein>
<reference evidence="2 3" key="1">
    <citation type="submission" date="2014-09" db="EMBL/GenBank/DDBJ databases">
        <authorList>
            <person name="Ellenberger Sabrina"/>
        </authorList>
    </citation>
    <scope>NUCLEOTIDE SEQUENCE [LARGE SCALE GENOMIC DNA]</scope>
    <source>
        <strain evidence="2 3">CBS 412.66</strain>
    </source>
</reference>
<dbReference type="Gene3D" id="3.30.420.10">
    <property type="entry name" value="Ribonuclease H-like superfamily/Ribonuclease H"/>
    <property type="match status" value="1"/>
</dbReference>
<dbReference type="EMBL" id="LN730288">
    <property type="protein sequence ID" value="CEP13583.1"/>
    <property type="molecule type" value="Genomic_DNA"/>
</dbReference>